<feature type="transmembrane region" description="Helical" evidence="1">
    <location>
        <begin position="142"/>
        <end position="164"/>
    </location>
</feature>
<organism evidence="2 3">
    <name type="scientific">Fistulifera solaris</name>
    <name type="common">Oleaginous diatom</name>
    <dbReference type="NCBI Taxonomy" id="1519565"/>
    <lineage>
        <taxon>Eukaryota</taxon>
        <taxon>Sar</taxon>
        <taxon>Stramenopiles</taxon>
        <taxon>Ochrophyta</taxon>
        <taxon>Bacillariophyta</taxon>
        <taxon>Bacillariophyceae</taxon>
        <taxon>Bacillariophycidae</taxon>
        <taxon>Naviculales</taxon>
        <taxon>Naviculaceae</taxon>
        <taxon>Fistulifera</taxon>
    </lineage>
</organism>
<reference evidence="2 3" key="1">
    <citation type="journal article" date="2015" name="Plant Cell">
        <title>Oil accumulation by the oleaginous diatom Fistulifera solaris as revealed by the genome and transcriptome.</title>
        <authorList>
            <person name="Tanaka T."/>
            <person name="Maeda Y."/>
            <person name="Veluchamy A."/>
            <person name="Tanaka M."/>
            <person name="Abida H."/>
            <person name="Marechal E."/>
            <person name="Bowler C."/>
            <person name="Muto M."/>
            <person name="Sunaga Y."/>
            <person name="Tanaka M."/>
            <person name="Yoshino T."/>
            <person name="Taniguchi T."/>
            <person name="Fukuda Y."/>
            <person name="Nemoto M."/>
            <person name="Matsumoto M."/>
            <person name="Wong P.S."/>
            <person name="Aburatani S."/>
            <person name="Fujibuchi W."/>
        </authorList>
    </citation>
    <scope>NUCLEOTIDE SEQUENCE [LARGE SCALE GENOMIC DNA]</scope>
    <source>
        <strain evidence="2 3">JPCC DA0580</strain>
    </source>
</reference>
<evidence type="ECO:0000313" key="2">
    <source>
        <dbReference type="EMBL" id="GAX29472.1"/>
    </source>
</evidence>
<feature type="transmembrane region" description="Helical" evidence="1">
    <location>
        <begin position="282"/>
        <end position="306"/>
    </location>
</feature>
<feature type="transmembrane region" description="Helical" evidence="1">
    <location>
        <begin position="246"/>
        <end position="262"/>
    </location>
</feature>
<dbReference type="Proteomes" id="UP000198406">
    <property type="component" value="Unassembled WGS sequence"/>
</dbReference>
<evidence type="ECO:0000256" key="1">
    <source>
        <dbReference type="SAM" id="Phobius"/>
    </source>
</evidence>
<evidence type="ECO:0000313" key="3">
    <source>
        <dbReference type="Proteomes" id="UP000198406"/>
    </source>
</evidence>
<accession>A0A1Z5KTM2</accession>
<protein>
    <submittedName>
        <fullName evidence="2">Uncharacterized protein</fullName>
    </submittedName>
</protein>
<gene>
    <name evidence="2" type="ORF">FisN_16Hh086</name>
</gene>
<dbReference type="OrthoDB" id="49098at2759"/>
<comment type="caution">
    <text evidence="2">The sequence shown here is derived from an EMBL/GenBank/DDBJ whole genome shotgun (WGS) entry which is preliminary data.</text>
</comment>
<keyword evidence="1" id="KW-1133">Transmembrane helix</keyword>
<dbReference type="AlphaFoldDB" id="A0A1Z5KTM2"/>
<proteinExistence type="predicted"/>
<sequence>MIPSKLLLVLWATPPNPSQTTRLTASWQAGHDVAGDFQRLQHAIQYTEKDAQFQFDQRQKVVRQFPKQLQLWRPFLRKKLVVPLLASTILSVLPHRWFHPWLRLQFFSCVVVPPFLLLLIIRRNTRQNNDVSDIRTCLLEQWATAVMGTFLFGASISSAHRFWIRLAALWSIHQFPRLLYELQETPRPVDGLSYTLQKILPMLCSPWWWAAELGCSGLLTPTVAGGIASALLLAYVYPSLIQHRNVIVKSLVLGVVGRYYVWNQKETLWYTVQWLATLNSVGHLMALLAAFGSWIGPWIVPVVALMGPWLHLKAFNQLIQVKLIHNVSLDMNAEQMEAALAKPPNWYYSLQWREPRRMRQVLRAAKDRFLYHLLFAGSVQEKIRQENRKIVRQQELKGNRIWERIAFSDATQWKANAMERMSNQHKYDYERGKYEVRVK</sequence>
<keyword evidence="3" id="KW-1185">Reference proteome</keyword>
<dbReference type="InParanoid" id="A0A1Z5KTM2"/>
<feature type="transmembrane region" description="Helical" evidence="1">
    <location>
        <begin position="104"/>
        <end position="121"/>
    </location>
</feature>
<feature type="transmembrane region" description="Helical" evidence="1">
    <location>
        <begin position="207"/>
        <end position="234"/>
    </location>
</feature>
<dbReference type="EMBL" id="BDSP01000289">
    <property type="protein sequence ID" value="GAX29472.1"/>
    <property type="molecule type" value="Genomic_DNA"/>
</dbReference>
<name>A0A1Z5KTM2_FISSO</name>
<keyword evidence="1" id="KW-0812">Transmembrane</keyword>
<keyword evidence="1" id="KW-0472">Membrane</keyword>